<dbReference type="InterPro" id="IPR000531">
    <property type="entry name" value="Beta-barrel_TonB"/>
</dbReference>
<keyword evidence="6" id="KW-0408">Iron</keyword>
<evidence type="ECO:0000256" key="5">
    <source>
        <dbReference type="ARBA" id="ARBA00022692"/>
    </source>
</evidence>
<organism evidence="16 17">
    <name type="scientific">Sphingobium chlorophenolicum</name>
    <dbReference type="NCBI Taxonomy" id="46429"/>
    <lineage>
        <taxon>Bacteria</taxon>
        <taxon>Pseudomonadati</taxon>
        <taxon>Pseudomonadota</taxon>
        <taxon>Alphaproteobacteria</taxon>
        <taxon>Sphingomonadales</taxon>
        <taxon>Sphingomonadaceae</taxon>
        <taxon>Sphingobium</taxon>
    </lineage>
</organism>
<keyword evidence="7" id="KW-0406">Ion transport</keyword>
<dbReference type="eggNOG" id="COG4771">
    <property type="taxonomic scope" value="Bacteria"/>
</dbReference>
<evidence type="ECO:0000256" key="4">
    <source>
        <dbReference type="ARBA" id="ARBA00022496"/>
    </source>
</evidence>
<feature type="domain" description="TonB-dependent receptor-like beta-barrel" evidence="14">
    <location>
        <begin position="281"/>
        <end position="714"/>
    </location>
</feature>
<dbReference type="PROSITE" id="PS52016">
    <property type="entry name" value="TONB_DEPENDENT_REC_3"/>
    <property type="match status" value="1"/>
</dbReference>
<keyword evidence="3 11" id="KW-1134">Transmembrane beta strand</keyword>
<evidence type="ECO:0000256" key="2">
    <source>
        <dbReference type="ARBA" id="ARBA00022448"/>
    </source>
</evidence>
<evidence type="ECO:0000256" key="10">
    <source>
        <dbReference type="ARBA" id="ARBA00023237"/>
    </source>
</evidence>
<dbReference type="Pfam" id="PF00593">
    <property type="entry name" value="TonB_dep_Rec_b-barrel"/>
    <property type="match status" value="1"/>
</dbReference>
<dbReference type="GO" id="GO:0006826">
    <property type="term" value="P:iron ion transport"/>
    <property type="evidence" value="ECO:0007669"/>
    <property type="project" value="UniProtKB-KW"/>
</dbReference>
<evidence type="ECO:0000256" key="12">
    <source>
        <dbReference type="RuleBase" id="RU003357"/>
    </source>
</evidence>
<dbReference type="AlphaFoldDB" id="A0A081RA97"/>
<keyword evidence="4" id="KW-0410">Iron transport</keyword>
<comment type="caution">
    <text evidence="16">The sequence shown here is derived from an EMBL/GenBank/DDBJ whole genome shotgun (WGS) entry which is preliminary data.</text>
</comment>
<dbReference type="Pfam" id="PF07715">
    <property type="entry name" value="Plug"/>
    <property type="match status" value="1"/>
</dbReference>
<feature type="signal peptide" evidence="13">
    <location>
        <begin position="1"/>
        <end position="21"/>
    </location>
</feature>
<keyword evidence="13" id="KW-0732">Signal</keyword>
<feature type="chain" id="PRO_5001763139" evidence="13">
    <location>
        <begin position="22"/>
        <end position="757"/>
    </location>
</feature>
<keyword evidence="10 11" id="KW-0998">Cell outer membrane</keyword>
<evidence type="ECO:0000256" key="6">
    <source>
        <dbReference type="ARBA" id="ARBA00023004"/>
    </source>
</evidence>
<evidence type="ECO:0000313" key="16">
    <source>
        <dbReference type="EMBL" id="KEQ52120.1"/>
    </source>
</evidence>
<dbReference type="PATRIC" id="fig|46429.4.peg.3589"/>
<accession>A0A081RA97</accession>
<protein>
    <submittedName>
        <fullName evidence="16">TonB-dependent receptor-like protein</fullName>
    </submittedName>
</protein>
<dbReference type="Proteomes" id="UP000028411">
    <property type="component" value="Unassembled WGS sequence"/>
</dbReference>
<evidence type="ECO:0000256" key="3">
    <source>
        <dbReference type="ARBA" id="ARBA00022452"/>
    </source>
</evidence>
<sequence>MKYWNRSALVVLMFSTTSAMAHISSETMAAQTSTAAGTEDASGKIEDIVVTAQKRAENIQRVPIAISALGGEALANKGFDSLTTLTKLAPSLQLSNFGPIAFVTMRGIGNENTTAGGDPGVAFHYDGVYIGRPIGTLFSAFDTERVEILRGPQGTLYGRNATGGSINYITKKPGDELEGNFDATLGNYDMWRIRGALNIPVSDAISTRVVAFREKRDGFTHNAVPGGTDANDANNWGVRGHILLKPTSDFSALLSAAYIHSGGVGSQPELRTPFPGSTTGQNLGGPPIPGLNNYLVNGVPLVNDLRPFHEGKNSEEYQRNSLAIFSANLEYDLGAATIKSITAYARSEFNSQADTDYSPKDLGVLDLEEKAHQFSQELQIVSNAGPNAPLNWILGAYYFREKGFRQSAFRGGRYAIIAANNNVPDGFRLAGDVTSKSYAFFGQATVRPLDRWSITGGLRYTHDEKDGVNAGFQFSPPSYSGPVGGQWEKVTYRIATDYQFTDAILGYVSYSTGYKSGGINQAINPLLSNAVFEPETVKAMEAGLKSQLFDRRLQLNLAAYRNKYDDLQFQILGPFGAQAYNASGATVQGVEVEFQAAPTSWLRLDGSGAYTDATFDPQLVQNVQLDGNRVQRTPKWTANLGGSISFPIGRIADGRLRVDYSYTSRIFYTAFNRAAPFPVNPGSDLAPSYENVDVRLFLNRTDSPWTGELFVTNLFDTVQTGNVFRGIGFNDVPGGGGAEVVTYKPPRQYGFRIGYKF</sequence>
<gene>
    <name evidence="16" type="ORF">BV95_03601</name>
</gene>
<evidence type="ECO:0000256" key="13">
    <source>
        <dbReference type="SAM" id="SignalP"/>
    </source>
</evidence>
<keyword evidence="9 11" id="KW-0472">Membrane</keyword>
<dbReference type="InterPro" id="IPR012910">
    <property type="entry name" value="Plug_dom"/>
</dbReference>
<comment type="subcellular location">
    <subcellularLocation>
        <location evidence="1 11">Cell outer membrane</location>
        <topology evidence="1 11">Multi-pass membrane protein</topology>
    </subcellularLocation>
</comment>
<evidence type="ECO:0000256" key="8">
    <source>
        <dbReference type="ARBA" id="ARBA00023077"/>
    </source>
</evidence>
<keyword evidence="5 11" id="KW-0812">Transmembrane</keyword>
<reference evidence="16 17" key="1">
    <citation type="submission" date="2014-02" db="EMBL/GenBank/DDBJ databases">
        <title>Whole genome sequence of Sphingobium chlorophenolicum NBRC 16172.</title>
        <authorList>
            <person name="Gan H.M."/>
            <person name="Gan H.Y."/>
            <person name="Chew T.H."/>
            <person name="Savka M.A."/>
        </authorList>
    </citation>
    <scope>NUCLEOTIDE SEQUENCE [LARGE SCALE GENOMIC DNA]</scope>
    <source>
        <strain evidence="16 17">NBRC 16172</strain>
    </source>
</reference>
<feature type="domain" description="TonB-dependent receptor plug" evidence="15">
    <location>
        <begin position="59"/>
        <end position="164"/>
    </location>
</feature>
<dbReference type="PANTHER" id="PTHR32552">
    <property type="entry name" value="FERRICHROME IRON RECEPTOR-RELATED"/>
    <property type="match status" value="1"/>
</dbReference>
<name>A0A081RA97_SPHCR</name>
<evidence type="ECO:0000256" key="7">
    <source>
        <dbReference type="ARBA" id="ARBA00023065"/>
    </source>
</evidence>
<evidence type="ECO:0000259" key="15">
    <source>
        <dbReference type="Pfam" id="PF07715"/>
    </source>
</evidence>
<dbReference type="EMBL" id="JFHR01000051">
    <property type="protein sequence ID" value="KEQ52120.1"/>
    <property type="molecule type" value="Genomic_DNA"/>
</dbReference>
<dbReference type="OrthoDB" id="7208812at2"/>
<evidence type="ECO:0000256" key="1">
    <source>
        <dbReference type="ARBA" id="ARBA00004571"/>
    </source>
</evidence>
<dbReference type="PANTHER" id="PTHR32552:SF81">
    <property type="entry name" value="TONB-DEPENDENT OUTER MEMBRANE RECEPTOR"/>
    <property type="match status" value="1"/>
</dbReference>
<evidence type="ECO:0000256" key="9">
    <source>
        <dbReference type="ARBA" id="ARBA00023136"/>
    </source>
</evidence>
<proteinExistence type="inferred from homology"/>
<dbReference type="SUPFAM" id="SSF56935">
    <property type="entry name" value="Porins"/>
    <property type="match status" value="1"/>
</dbReference>
<evidence type="ECO:0000256" key="11">
    <source>
        <dbReference type="PROSITE-ProRule" id="PRU01360"/>
    </source>
</evidence>
<keyword evidence="8 12" id="KW-0798">TonB box</keyword>
<dbReference type="GO" id="GO:0009279">
    <property type="term" value="C:cell outer membrane"/>
    <property type="evidence" value="ECO:0007669"/>
    <property type="project" value="UniProtKB-SubCell"/>
</dbReference>
<evidence type="ECO:0000313" key="17">
    <source>
        <dbReference type="Proteomes" id="UP000028411"/>
    </source>
</evidence>
<dbReference type="InterPro" id="IPR039426">
    <property type="entry name" value="TonB-dep_rcpt-like"/>
</dbReference>
<keyword evidence="16" id="KW-0675">Receptor</keyword>
<keyword evidence="2 11" id="KW-0813">Transport</keyword>
<evidence type="ECO:0000259" key="14">
    <source>
        <dbReference type="Pfam" id="PF00593"/>
    </source>
</evidence>
<dbReference type="Gene3D" id="2.40.170.20">
    <property type="entry name" value="TonB-dependent receptor, beta-barrel domain"/>
    <property type="match status" value="1"/>
</dbReference>
<dbReference type="InterPro" id="IPR036942">
    <property type="entry name" value="Beta-barrel_TonB_sf"/>
</dbReference>
<comment type="similarity">
    <text evidence="11 12">Belongs to the TonB-dependent receptor family.</text>
</comment>